<reference evidence="3 4" key="1">
    <citation type="submission" date="2018-06" db="EMBL/GenBank/DDBJ databases">
        <title>Whole genome sequencing of four bacterial strains from South Shetland trench revealing bio-synthetic gene clusters.</title>
        <authorList>
            <person name="Abdel-Mageed W.M."/>
            <person name="Lehri B."/>
            <person name="Jarmusch S.A."/>
            <person name="Miranda K."/>
            <person name="Goodfellow M."/>
            <person name="Jaspars M."/>
            <person name="Karlyshev A.V."/>
        </authorList>
    </citation>
    <scope>NUCLEOTIDE SEQUENCE [LARGE SCALE GENOMIC DNA]</scope>
    <source>
        <strain evidence="3 4">SST2</strain>
    </source>
</reference>
<dbReference type="Proteomes" id="UP000252554">
    <property type="component" value="Unassembled WGS sequence"/>
</dbReference>
<evidence type="ECO:0000256" key="1">
    <source>
        <dbReference type="SAM" id="MobiDB-lite"/>
    </source>
</evidence>
<protein>
    <recommendedName>
        <fullName evidence="6">Replication protein</fullName>
    </recommendedName>
</protein>
<name>A0A365PNG9_9GAMM</name>
<dbReference type="EMBL" id="QNTV01000032">
    <property type="protein sequence ID" value="RBA51210.1"/>
    <property type="molecule type" value="Genomic_DNA"/>
</dbReference>
<dbReference type="RefSeq" id="WP_128122019.1">
    <property type="nucleotide sequence ID" value="NZ_CP076683.1"/>
</dbReference>
<organism evidence="3 4">
    <name type="scientific">Stutzerimonas zhaodongensis</name>
    <dbReference type="NCBI Taxonomy" id="1176257"/>
    <lineage>
        <taxon>Bacteria</taxon>
        <taxon>Pseudomonadati</taxon>
        <taxon>Pseudomonadota</taxon>
        <taxon>Gammaproteobacteria</taxon>
        <taxon>Pseudomonadales</taxon>
        <taxon>Pseudomonadaceae</taxon>
        <taxon>Stutzerimonas</taxon>
    </lineage>
</organism>
<dbReference type="Proteomes" id="UP000683436">
    <property type="component" value="Chromosome"/>
</dbReference>
<feature type="region of interest" description="Disordered" evidence="1">
    <location>
        <begin position="78"/>
        <end position="127"/>
    </location>
</feature>
<keyword evidence="5" id="KW-1185">Reference proteome</keyword>
<dbReference type="EMBL" id="CP076683">
    <property type="protein sequence ID" value="QWV17023.1"/>
    <property type="molecule type" value="Genomic_DNA"/>
</dbReference>
<reference evidence="2 5" key="2">
    <citation type="submission" date="2021-06" db="EMBL/GenBank/DDBJ databases">
        <title>Microbial metabolic specificity influences pelagic lipid remineralization.</title>
        <authorList>
            <person name="Behrendt L."/>
            <person name="Hunter J.E."/>
            <person name="Alcolombri U."/>
            <person name="Smriga S."/>
            <person name="Mincer T."/>
            <person name="Lowenstein D.P."/>
            <person name="Peaudecerf F.J."/>
            <person name="Fernandez V.I."/>
            <person name="Fredricks H."/>
            <person name="Almblad H."/>
            <person name="Harrison J.J."/>
            <person name="Stocker R."/>
            <person name="Van Mooy B.A.S."/>
        </authorList>
    </citation>
    <scope>NUCLEOTIDE SEQUENCE [LARGE SCALE GENOMIC DNA]</scope>
    <source>
        <strain evidence="2 5">A252</strain>
    </source>
</reference>
<accession>A0A365PNG9</accession>
<feature type="compositionally biased region" description="Polar residues" evidence="1">
    <location>
        <begin position="353"/>
        <end position="365"/>
    </location>
</feature>
<evidence type="ECO:0000313" key="5">
    <source>
        <dbReference type="Proteomes" id="UP000683436"/>
    </source>
</evidence>
<evidence type="ECO:0008006" key="6">
    <source>
        <dbReference type="Google" id="ProtNLM"/>
    </source>
</evidence>
<proteinExistence type="predicted"/>
<feature type="compositionally biased region" description="Basic and acidic residues" evidence="1">
    <location>
        <begin position="33"/>
        <end position="57"/>
    </location>
</feature>
<feature type="region of interest" description="Disordered" evidence="1">
    <location>
        <begin position="22"/>
        <end position="62"/>
    </location>
</feature>
<sequence>MRKKTTPTLSLEEREALFDELEASLSPYPSLTIREHVGEPDGPLHENESDRTHKTPEEIEQEIEQMCAELLADCGKSAASEQSQKKRSPSLGKQQANSRKNAAEPEAEPGTNSGKITKFGTQRRRVAKLSTPDAARTLVAMVMEQADRFGAIGGTTLYSPTTGAFVRRMVKDWLKSRYWGQAMILDSTHHLPTPDSLPEWNRLPSDVAQFFKLIAVLHHPDAIFATIRLDIDIGERAIQAKQGPCSWLAERITRALASAGIDSTHMAFSIEFAPKQAKTIHKLHIHGALHIPAHLREQAKEALKQALAPQYVPHGTNEAIHIEEPHSAPDVARYIPKDEAPTQNKLKRLRRTNAGSGAHRSTSEATRGGQHKYSSIKQFVSGNPFLYAGLPDFS</sequence>
<evidence type="ECO:0000313" key="2">
    <source>
        <dbReference type="EMBL" id="QWV17023.1"/>
    </source>
</evidence>
<feature type="region of interest" description="Disordered" evidence="1">
    <location>
        <begin position="350"/>
        <end position="372"/>
    </location>
</feature>
<evidence type="ECO:0000313" key="3">
    <source>
        <dbReference type="EMBL" id="RBA51210.1"/>
    </source>
</evidence>
<gene>
    <name evidence="3" type="ORF">DQ403_22570</name>
    <name evidence="2" type="ORF">KQ248_21680</name>
</gene>
<evidence type="ECO:0000313" key="4">
    <source>
        <dbReference type="Proteomes" id="UP000252554"/>
    </source>
</evidence>
<dbReference type="AlphaFoldDB" id="A0A365PNG9"/>
<feature type="compositionally biased region" description="Polar residues" evidence="1">
    <location>
        <begin position="91"/>
        <end position="100"/>
    </location>
</feature>